<feature type="transmembrane region" description="Helical" evidence="1">
    <location>
        <begin position="149"/>
        <end position="168"/>
    </location>
</feature>
<organism evidence="2 3">
    <name type="scientific">Collybia nuda</name>
    <dbReference type="NCBI Taxonomy" id="64659"/>
    <lineage>
        <taxon>Eukaryota</taxon>
        <taxon>Fungi</taxon>
        <taxon>Dikarya</taxon>
        <taxon>Basidiomycota</taxon>
        <taxon>Agaricomycotina</taxon>
        <taxon>Agaricomycetes</taxon>
        <taxon>Agaricomycetidae</taxon>
        <taxon>Agaricales</taxon>
        <taxon>Tricholomatineae</taxon>
        <taxon>Clitocybaceae</taxon>
        <taxon>Collybia</taxon>
    </lineage>
</organism>
<dbReference type="OrthoDB" id="3193253at2759"/>
<name>A0A9P6CJB3_9AGAR</name>
<keyword evidence="3" id="KW-1185">Reference proteome</keyword>
<keyword evidence="1" id="KW-0812">Transmembrane</keyword>
<dbReference type="Proteomes" id="UP000807353">
    <property type="component" value="Unassembled WGS sequence"/>
</dbReference>
<comment type="caution">
    <text evidence="2">The sequence shown here is derived from an EMBL/GenBank/DDBJ whole genome shotgun (WGS) entry which is preliminary data.</text>
</comment>
<sequence>MVVYMLGITRVPMTTLDNVMQNGGANLSVILLVLVLLTIISMLVAELMLILRVSAVYHGNKPILALLIFLWVAHLATMSFFAYEASLFLSVGNISKILFIEPSSGVWFVIPAVVFDAAVGILLTVGLYRRSGQYRNQMPLVRLIIRDGTLYFFVVFVSNLTWVLVRFICKTGHNSVIRESDFTSLEIWSACITTTMIGRLTLNLKRYNLADDDEATFGMSTRMVFRSRPPTTFDGAYHYNVGGNSTETR</sequence>
<keyword evidence="1" id="KW-1133">Transmembrane helix</keyword>
<protein>
    <submittedName>
        <fullName evidence="2">Uncharacterized protein</fullName>
    </submittedName>
</protein>
<evidence type="ECO:0000313" key="3">
    <source>
        <dbReference type="Proteomes" id="UP000807353"/>
    </source>
</evidence>
<evidence type="ECO:0000313" key="2">
    <source>
        <dbReference type="EMBL" id="KAF9468277.1"/>
    </source>
</evidence>
<evidence type="ECO:0000256" key="1">
    <source>
        <dbReference type="SAM" id="Phobius"/>
    </source>
</evidence>
<dbReference type="AlphaFoldDB" id="A0A9P6CJB3"/>
<feature type="transmembrane region" description="Helical" evidence="1">
    <location>
        <begin position="105"/>
        <end position="128"/>
    </location>
</feature>
<proteinExistence type="predicted"/>
<feature type="transmembrane region" description="Helical" evidence="1">
    <location>
        <begin position="63"/>
        <end position="85"/>
    </location>
</feature>
<keyword evidence="1" id="KW-0472">Membrane</keyword>
<feature type="transmembrane region" description="Helical" evidence="1">
    <location>
        <begin position="27"/>
        <end position="51"/>
    </location>
</feature>
<reference evidence="2" key="1">
    <citation type="submission" date="2020-11" db="EMBL/GenBank/DDBJ databases">
        <authorList>
            <consortium name="DOE Joint Genome Institute"/>
            <person name="Ahrendt S."/>
            <person name="Riley R."/>
            <person name="Andreopoulos W."/>
            <person name="Labutti K."/>
            <person name="Pangilinan J."/>
            <person name="Ruiz-Duenas F.J."/>
            <person name="Barrasa J.M."/>
            <person name="Sanchez-Garcia M."/>
            <person name="Camarero S."/>
            <person name="Miyauchi S."/>
            <person name="Serrano A."/>
            <person name="Linde D."/>
            <person name="Babiker R."/>
            <person name="Drula E."/>
            <person name="Ayuso-Fernandez I."/>
            <person name="Pacheco R."/>
            <person name="Padilla G."/>
            <person name="Ferreira P."/>
            <person name="Barriuso J."/>
            <person name="Kellner H."/>
            <person name="Castanera R."/>
            <person name="Alfaro M."/>
            <person name="Ramirez L."/>
            <person name="Pisabarro A.G."/>
            <person name="Kuo A."/>
            <person name="Tritt A."/>
            <person name="Lipzen A."/>
            <person name="He G."/>
            <person name="Yan M."/>
            <person name="Ng V."/>
            <person name="Cullen D."/>
            <person name="Martin F."/>
            <person name="Rosso M.-N."/>
            <person name="Henrissat B."/>
            <person name="Hibbett D."/>
            <person name="Martinez A.T."/>
            <person name="Grigoriev I.V."/>
        </authorList>
    </citation>
    <scope>NUCLEOTIDE SEQUENCE</scope>
    <source>
        <strain evidence="2">CBS 247.69</strain>
    </source>
</reference>
<dbReference type="EMBL" id="MU150233">
    <property type="protein sequence ID" value="KAF9468277.1"/>
    <property type="molecule type" value="Genomic_DNA"/>
</dbReference>
<gene>
    <name evidence="2" type="ORF">BDZ94DRAFT_1304560</name>
</gene>
<accession>A0A9P6CJB3</accession>